<feature type="region of interest" description="Disordered" evidence="1">
    <location>
        <begin position="287"/>
        <end position="314"/>
    </location>
</feature>
<sequence>MSEFAAEVISVENSKPAPEAVSVQPPFRPRIHLLLRPHGNTFLIPAMTSLSRFISASLALAFFSALDPISASPTALHAAHRRLRLRRAPQAPQEIPLLTQVAAWPTLHSPGYDNGPNVKPIYELPSVAEVFKMVAAAESRAKSPTVAIAKSPVVAPAPPPPPPPPAPMIAAVVPTTTTPQPPAHTYRGPGLVVVPKPVVIAEPEADPPVLSAVSSGPQSTRPVAPQSTQESTQPPVAPPIPTKAGPQSANAPARKLIIMGGVIAGLAVLMFFVYVFFVAFRKKEEEPQTWTKINSPPPPSYVDPEKHDPSPAWMLLSKSSKSSKSLYSSEDGHSLSAESKARSFGAGSGTATGGSGALPPSESGVIDIRNSYPRSKFSVCSSEYPTTIASSTRSSGSPSDAPNRRCSSGLLPAYEFFCTPSESLDDNHHSRAHSAPVFGHDLHAEIPGVMVRSIEHRRSRSVSGLPYTVRTEQRESGSSTGTWRGSESPQDMTGWPSAV</sequence>
<dbReference type="AlphaFoldDB" id="A0A9P7KHK7"/>
<protein>
    <submittedName>
        <fullName evidence="3">Uncharacterized protein</fullName>
    </submittedName>
</protein>
<proteinExistence type="predicted"/>
<accession>A0A9P7KHK7</accession>
<feature type="compositionally biased region" description="Polar residues" evidence="1">
    <location>
        <begin position="476"/>
        <end position="491"/>
    </location>
</feature>
<reference evidence="3" key="2">
    <citation type="submission" date="2021-10" db="EMBL/GenBank/DDBJ databases">
        <title>Phylogenomics reveals ancestral predisposition of the termite-cultivated fungus Termitomyces towards a domesticated lifestyle.</title>
        <authorList>
            <person name="Auxier B."/>
            <person name="Grum-Grzhimaylo A."/>
            <person name="Cardenas M.E."/>
            <person name="Lodge J.D."/>
            <person name="Laessoe T."/>
            <person name="Pedersen O."/>
            <person name="Smith M.E."/>
            <person name="Kuyper T.W."/>
            <person name="Franco-Molano E.A."/>
            <person name="Baroni T.J."/>
            <person name="Aanen D.K."/>
        </authorList>
    </citation>
    <scope>NUCLEOTIDE SEQUENCE</scope>
    <source>
        <strain evidence="3">D49</strain>
    </source>
</reference>
<reference evidence="3" key="1">
    <citation type="submission" date="2021-02" db="EMBL/GenBank/DDBJ databases">
        <authorList>
            <person name="Nieuwenhuis M."/>
            <person name="Van De Peppel L.J.J."/>
        </authorList>
    </citation>
    <scope>NUCLEOTIDE SEQUENCE</scope>
    <source>
        <strain evidence="3">D49</strain>
    </source>
</reference>
<dbReference type="EMBL" id="JABCKI010000097">
    <property type="protein sequence ID" value="KAG5652796.1"/>
    <property type="molecule type" value="Genomic_DNA"/>
</dbReference>
<evidence type="ECO:0000256" key="1">
    <source>
        <dbReference type="SAM" id="MobiDB-lite"/>
    </source>
</evidence>
<dbReference type="OrthoDB" id="3064120at2759"/>
<feature type="compositionally biased region" description="Low complexity" evidence="1">
    <location>
        <begin position="168"/>
        <end position="178"/>
    </location>
</feature>
<organism evidence="3 4">
    <name type="scientific">Sphagnurus paluster</name>
    <dbReference type="NCBI Taxonomy" id="117069"/>
    <lineage>
        <taxon>Eukaryota</taxon>
        <taxon>Fungi</taxon>
        <taxon>Dikarya</taxon>
        <taxon>Basidiomycota</taxon>
        <taxon>Agaricomycotina</taxon>
        <taxon>Agaricomycetes</taxon>
        <taxon>Agaricomycetidae</taxon>
        <taxon>Agaricales</taxon>
        <taxon>Tricholomatineae</taxon>
        <taxon>Lyophyllaceae</taxon>
        <taxon>Sphagnurus</taxon>
    </lineage>
</organism>
<dbReference type="Proteomes" id="UP000717328">
    <property type="component" value="Unassembled WGS sequence"/>
</dbReference>
<evidence type="ECO:0000313" key="4">
    <source>
        <dbReference type="Proteomes" id="UP000717328"/>
    </source>
</evidence>
<feature type="compositionally biased region" description="Polar residues" evidence="1">
    <location>
        <begin position="212"/>
        <end position="234"/>
    </location>
</feature>
<name>A0A9P7KHK7_9AGAR</name>
<keyword evidence="2" id="KW-1133">Transmembrane helix</keyword>
<gene>
    <name evidence="3" type="ORF">H0H81_003626</name>
</gene>
<evidence type="ECO:0000313" key="3">
    <source>
        <dbReference type="EMBL" id="KAG5652796.1"/>
    </source>
</evidence>
<feature type="transmembrane region" description="Helical" evidence="2">
    <location>
        <begin position="256"/>
        <end position="280"/>
    </location>
</feature>
<feature type="compositionally biased region" description="Gly residues" evidence="1">
    <location>
        <begin position="346"/>
        <end position="356"/>
    </location>
</feature>
<comment type="caution">
    <text evidence="3">The sequence shown here is derived from an EMBL/GenBank/DDBJ whole genome shotgun (WGS) entry which is preliminary data.</text>
</comment>
<keyword evidence="2" id="KW-0812">Transmembrane</keyword>
<feature type="region of interest" description="Disordered" evidence="1">
    <location>
        <begin position="166"/>
        <end position="188"/>
    </location>
</feature>
<keyword evidence="2" id="KW-0472">Membrane</keyword>
<feature type="region of interest" description="Disordered" evidence="1">
    <location>
        <begin position="338"/>
        <end position="365"/>
    </location>
</feature>
<feature type="region of interest" description="Disordered" evidence="1">
    <location>
        <begin position="208"/>
        <end position="248"/>
    </location>
</feature>
<evidence type="ECO:0000256" key="2">
    <source>
        <dbReference type="SAM" id="Phobius"/>
    </source>
</evidence>
<feature type="region of interest" description="Disordered" evidence="1">
    <location>
        <begin position="466"/>
        <end position="499"/>
    </location>
</feature>
<keyword evidence="4" id="KW-1185">Reference proteome</keyword>